<feature type="compositionally biased region" description="Basic and acidic residues" evidence="4">
    <location>
        <begin position="92"/>
        <end position="114"/>
    </location>
</feature>
<protein>
    <recommendedName>
        <fullName evidence="3">Small ribosomal subunit protein bS16</fullName>
    </recommendedName>
</protein>
<dbReference type="GO" id="GO:0003735">
    <property type="term" value="F:structural constituent of ribosome"/>
    <property type="evidence" value="ECO:0007669"/>
    <property type="project" value="InterPro"/>
</dbReference>
<dbReference type="NCBIfam" id="TIGR00002">
    <property type="entry name" value="S16"/>
    <property type="match status" value="1"/>
</dbReference>
<evidence type="ECO:0000256" key="1">
    <source>
        <dbReference type="ARBA" id="ARBA00022980"/>
    </source>
</evidence>
<dbReference type="PROSITE" id="PS00732">
    <property type="entry name" value="RIBOSOMAL_S16"/>
    <property type="match status" value="1"/>
</dbReference>
<proteinExistence type="inferred from homology"/>
<feature type="region of interest" description="Disordered" evidence="4">
    <location>
        <begin position="89"/>
        <end position="123"/>
    </location>
</feature>
<dbReference type="InterPro" id="IPR020592">
    <property type="entry name" value="Ribosomal_bS16_CS"/>
</dbReference>
<evidence type="ECO:0000256" key="3">
    <source>
        <dbReference type="HAMAP-Rule" id="MF_00385"/>
    </source>
</evidence>
<dbReference type="Gene3D" id="3.30.1320.10">
    <property type="match status" value="1"/>
</dbReference>
<keyword evidence="1 3" id="KW-0689">Ribosomal protein</keyword>
<evidence type="ECO:0000313" key="5">
    <source>
        <dbReference type="EMBL" id="OHA55053.1"/>
    </source>
</evidence>
<organism evidence="5 6">
    <name type="scientific">Candidatus Veblenbacteria bacterium RIFOXYA2_FULL_43_9</name>
    <dbReference type="NCBI Taxonomy" id="1802425"/>
    <lineage>
        <taxon>Bacteria</taxon>
        <taxon>Candidatus Vebleniibacteriota</taxon>
    </lineage>
</organism>
<dbReference type="Proteomes" id="UP000178936">
    <property type="component" value="Unassembled WGS sequence"/>
</dbReference>
<gene>
    <name evidence="3" type="primary">rpsP</name>
    <name evidence="5" type="ORF">A2226_01015</name>
</gene>
<dbReference type="Pfam" id="PF00886">
    <property type="entry name" value="Ribosomal_S16"/>
    <property type="match status" value="1"/>
</dbReference>
<dbReference type="SUPFAM" id="SSF54565">
    <property type="entry name" value="Ribosomal protein S16"/>
    <property type="match status" value="1"/>
</dbReference>
<dbReference type="GO" id="GO:0005737">
    <property type="term" value="C:cytoplasm"/>
    <property type="evidence" value="ECO:0007669"/>
    <property type="project" value="UniProtKB-ARBA"/>
</dbReference>
<dbReference type="PANTHER" id="PTHR12919">
    <property type="entry name" value="30S RIBOSOMAL PROTEIN S16"/>
    <property type="match status" value="1"/>
</dbReference>
<dbReference type="InterPro" id="IPR000307">
    <property type="entry name" value="Ribosomal_bS16"/>
</dbReference>
<accession>A0A1G2Q3A0</accession>
<dbReference type="AlphaFoldDB" id="A0A1G2Q3A0"/>
<keyword evidence="2 3" id="KW-0687">Ribonucleoprotein</keyword>
<evidence type="ECO:0000313" key="6">
    <source>
        <dbReference type="Proteomes" id="UP000178936"/>
    </source>
</evidence>
<dbReference type="GO" id="GO:0015935">
    <property type="term" value="C:small ribosomal subunit"/>
    <property type="evidence" value="ECO:0007669"/>
    <property type="project" value="TreeGrafter"/>
</dbReference>
<evidence type="ECO:0000256" key="4">
    <source>
        <dbReference type="SAM" id="MobiDB-lite"/>
    </source>
</evidence>
<dbReference type="InterPro" id="IPR023803">
    <property type="entry name" value="Ribosomal_bS16_dom_sf"/>
</dbReference>
<dbReference type="EMBL" id="MHTB01000027">
    <property type="protein sequence ID" value="OHA55053.1"/>
    <property type="molecule type" value="Genomic_DNA"/>
</dbReference>
<name>A0A1G2Q3A0_9BACT</name>
<evidence type="ECO:0000256" key="2">
    <source>
        <dbReference type="ARBA" id="ARBA00023274"/>
    </source>
</evidence>
<dbReference type="GO" id="GO:0006412">
    <property type="term" value="P:translation"/>
    <property type="evidence" value="ECO:0007669"/>
    <property type="project" value="UniProtKB-UniRule"/>
</dbReference>
<dbReference type="PANTHER" id="PTHR12919:SF20">
    <property type="entry name" value="SMALL RIBOSOMAL SUBUNIT PROTEIN BS16M"/>
    <property type="match status" value="1"/>
</dbReference>
<comment type="caution">
    <text evidence="5">The sequence shown here is derived from an EMBL/GenBank/DDBJ whole genome shotgun (WGS) entry which is preliminary data.</text>
</comment>
<sequence length="123" mass="13633">MLMIRLARVGKTKKAYFRLIISEKTKDTHGDYLEVLGSINPHTNPSQATLKTDRIKYWLGQGAKASPTVHNMLVDNGVIGGEKFRVWKPKKRSAEEIKEATKAEAKPAEVKAEETTPAESPAS</sequence>
<reference evidence="5 6" key="1">
    <citation type="journal article" date="2016" name="Nat. Commun.">
        <title>Thousands of microbial genomes shed light on interconnected biogeochemical processes in an aquifer system.</title>
        <authorList>
            <person name="Anantharaman K."/>
            <person name="Brown C.T."/>
            <person name="Hug L.A."/>
            <person name="Sharon I."/>
            <person name="Castelle C.J."/>
            <person name="Probst A.J."/>
            <person name="Thomas B.C."/>
            <person name="Singh A."/>
            <person name="Wilkins M.J."/>
            <person name="Karaoz U."/>
            <person name="Brodie E.L."/>
            <person name="Williams K.H."/>
            <person name="Hubbard S.S."/>
            <person name="Banfield J.F."/>
        </authorList>
    </citation>
    <scope>NUCLEOTIDE SEQUENCE [LARGE SCALE GENOMIC DNA]</scope>
</reference>
<comment type="similarity">
    <text evidence="3">Belongs to the bacterial ribosomal protein bS16 family.</text>
</comment>
<dbReference type="HAMAP" id="MF_00385">
    <property type="entry name" value="Ribosomal_bS16"/>
    <property type="match status" value="1"/>
</dbReference>